<evidence type="ECO:0000313" key="2">
    <source>
        <dbReference type="Proteomes" id="UP001430953"/>
    </source>
</evidence>
<dbReference type="EMBL" id="JADYXP020000026">
    <property type="protein sequence ID" value="KAL0100559.1"/>
    <property type="molecule type" value="Genomic_DNA"/>
</dbReference>
<dbReference type="AlphaFoldDB" id="A0AAW2EE27"/>
<comment type="caution">
    <text evidence="1">The sequence shown here is derived from an EMBL/GenBank/DDBJ whole genome shotgun (WGS) entry which is preliminary data.</text>
</comment>
<dbReference type="Proteomes" id="UP001430953">
    <property type="component" value="Unassembled WGS sequence"/>
</dbReference>
<gene>
    <name evidence="1" type="ORF">PUN28_019706</name>
</gene>
<protein>
    <recommendedName>
        <fullName evidence="3">C3H1-type domain-containing protein</fullName>
    </recommendedName>
</protein>
<evidence type="ECO:0000313" key="1">
    <source>
        <dbReference type="EMBL" id="KAL0100559.1"/>
    </source>
</evidence>
<sequence length="101" mass="11886">MSFYRSEQALPYKAPICEAFTKESCATWDCKKVHQFRYCYQYQNTVCNKNDCPYLHCTRVEQYDYIVSGIPTQRLKEEVARTLQNTNVCGDFKTRGCIRTS</sequence>
<accession>A0AAW2EE27</accession>
<name>A0AAW2EE27_9HYME</name>
<organism evidence="1 2">
    <name type="scientific">Cardiocondyla obscurior</name>
    <dbReference type="NCBI Taxonomy" id="286306"/>
    <lineage>
        <taxon>Eukaryota</taxon>
        <taxon>Metazoa</taxon>
        <taxon>Ecdysozoa</taxon>
        <taxon>Arthropoda</taxon>
        <taxon>Hexapoda</taxon>
        <taxon>Insecta</taxon>
        <taxon>Pterygota</taxon>
        <taxon>Neoptera</taxon>
        <taxon>Endopterygota</taxon>
        <taxon>Hymenoptera</taxon>
        <taxon>Apocrita</taxon>
        <taxon>Aculeata</taxon>
        <taxon>Formicoidea</taxon>
        <taxon>Formicidae</taxon>
        <taxon>Myrmicinae</taxon>
        <taxon>Cardiocondyla</taxon>
    </lineage>
</organism>
<proteinExistence type="predicted"/>
<reference evidence="1 2" key="1">
    <citation type="submission" date="2023-03" db="EMBL/GenBank/DDBJ databases">
        <title>High recombination rates correlate with genetic variation in Cardiocondyla obscurior ants.</title>
        <authorList>
            <person name="Errbii M."/>
        </authorList>
    </citation>
    <scope>NUCLEOTIDE SEQUENCE [LARGE SCALE GENOMIC DNA]</scope>
    <source>
        <strain evidence="1">Alpha-2009</strain>
        <tissue evidence="1">Whole body</tissue>
    </source>
</reference>
<evidence type="ECO:0008006" key="3">
    <source>
        <dbReference type="Google" id="ProtNLM"/>
    </source>
</evidence>
<keyword evidence="2" id="KW-1185">Reference proteome</keyword>